<keyword evidence="2" id="KW-0378">Hydrolase</keyword>
<dbReference type="EMBL" id="JABXXO010000016">
    <property type="protein sequence ID" value="KAF7759754.1"/>
    <property type="molecule type" value="Genomic_DNA"/>
</dbReference>
<dbReference type="Pfam" id="PF02383">
    <property type="entry name" value="Syja_N"/>
    <property type="match status" value="1"/>
</dbReference>
<feature type="transmembrane region" description="Helical" evidence="4">
    <location>
        <begin position="44"/>
        <end position="63"/>
    </location>
</feature>
<organism evidence="6 7">
    <name type="scientific">Agaricus bisporus var. burnettii</name>
    <dbReference type="NCBI Taxonomy" id="192524"/>
    <lineage>
        <taxon>Eukaryota</taxon>
        <taxon>Fungi</taxon>
        <taxon>Dikarya</taxon>
        <taxon>Basidiomycota</taxon>
        <taxon>Agaricomycotina</taxon>
        <taxon>Agaricomycetes</taxon>
        <taxon>Agaricomycetidae</taxon>
        <taxon>Agaricales</taxon>
        <taxon>Agaricineae</taxon>
        <taxon>Agaricaceae</taxon>
        <taxon>Agaricus</taxon>
    </lineage>
</organism>
<feature type="transmembrane region" description="Helical" evidence="4">
    <location>
        <begin position="382"/>
        <end position="401"/>
    </location>
</feature>
<keyword evidence="4" id="KW-0812">Transmembrane</keyword>
<name>A0A8H7C197_AGABI</name>
<evidence type="ECO:0000259" key="5">
    <source>
        <dbReference type="PROSITE" id="PS50275"/>
    </source>
</evidence>
<evidence type="ECO:0000256" key="2">
    <source>
        <dbReference type="ARBA" id="ARBA00022801"/>
    </source>
</evidence>
<feature type="transmembrane region" description="Helical" evidence="4">
    <location>
        <begin position="407"/>
        <end position="430"/>
    </location>
</feature>
<dbReference type="PANTHER" id="PTHR45738">
    <property type="entry name" value="POLYPHOSPHOINOSITIDE PHOSPHATASE"/>
    <property type="match status" value="1"/>
</dbReference>
<evidence type="ECO:0000256" key="1">
    <source>
        <dbReference type="ARBA" id="ARBA00004308"/>
    </source>
</evidence>
<feature type="transmembrane region" description="Helical" evidence="4">
    <location>
        <begin position="84"/>
        <end position="104"/>
    </location>
</feature>
<dbReference type="PANTHER" id="PTHR45738:SF5">
    <property type="entry name" value="POLYPHOSPHOINOSITIDE PHOSPHATASE"/>
    <property type="match status" value="1"/>
</dbReference>
<sequence>MSTQDALRKSSISSLGALVGLQLVSRLFTFVLNQALIRMTSPEIFGAAAIQFELILSTILFLSREGVRTTILRVKTPQPKEMNLSFLPLAIGAPLAGVLAWVYVQYVQQSLKNQPFFKEAVAVYALAAVLELLTEPFHNWSMVQLKTNVRVRAEGCGITAKSIVTFLVLLADKGGRWALLAFAVGQFSYSLACLVVYLVYFGVGRLKPQADASGFVDSRLFKLAATMTGQSVVKHVLTEGDKFILSWFSPLHDQGGYALAVNYGSLIARILFQPIEEVMRLYFSKTFSQGSNMESATKDAAYALISLVSVQLELALFFLVFGTTYLSVLLPIALPPRYMATSAPQILAAWVWYIPVLAVNGGLEGFVASVARPQELNRQSRWMIVFSLTFISAAVVLYRFGFGDASLVYANIINLIARIIFAVVFTRSFFVEKGSTISFRRAVPSYTLIFSSLAMWGVLFYDGRRRGVEKIVVLEGRACGGCLLDGGEIYVLDFQYINKVIVESHGHNSCSLPIAMDGPLSDSKISEKSESNTKIESPRLLSIPRPPTVFNKFILYENRAKFFIVASNASESRHRILKINRTSQDELSIVEDDTEYSGKYMNSTLRALEEANKPFGGLGKGRVFQGLVGFIRFTAGWYMVIIVKRTVVALLGGHYLFHCEQTEILPVCSNHKVEKQAEEQRLIGIFKQVDLSKNFYFSYTYDVTSSLQHNLIGCPRTLNEPWSFNDRFAWNFHMMSTACQLRDEDGRPAIKPHWFLPLVHGHVDQAKLTILGRVVFVTLIARRSRHYAGARYLKRGINEEGNVANEVETEQIVSEALTTPFYYPCGSSENKQQNRRRPSPNYTSYVQYRGSIPVLWVQETNSMTPKPPIEISVVDPFYTAASKHFDNLFRRYGAPITILNLVKKREPVPRESKLLEEYTQCVKYLNQFLPKGKKMIYHAWDISRAHKDKERDVLGYLEDIAEESIQTTGFFHSGAEPYSHLLQNEYSPRGSVPPWRNKILLQNGICRTNCVDCLDRTNAAQFVFGKRAFGHQLYALGIIDSPNLDFDSDAVDMLTEMYHDHGDTIALQYTGSALVNRVETYRRLPHWNSHSRDIIENIRRFYTNSLLDADKQAAIDLFLGVNNSERFQLPPPVRGGYSNWYHPEYLLPPYVIEESERALQNFVTVRGDFWVEYYRPLLFTSLGKHFAYSMNSTLRLPGKTAEDLAKSPFQKRFYRDVSNGPGVVQGVRQWIRANPPTDRPKRHPSKTRTEAMVPKAHTVTPQDKLSTEALALQLLDPSVSEDEQDEYQGYIDQCQVFSNAHAIRSERKDLSVYQTAIDISHGMGIDKCREETMEAYTAYIAKMHIHELAKEVLPTTYNYEKWLWGQFRQ</sequence>
<evidence type="ECO:0000256" key="4">
    <source>
        <dbReference type="SAM" id="Phobius"/>
    </source>
</evidence>
<dbReference type="InterPro" id="IPR002013">
    <property type="entry name" value="SAC_dom"/>
</dbReference>
<feature type="transmembrane region" description="Helical" evidence="4">
    <location>
        <begin position="442"/>
        <end position="461"/>
    </location>
</feature>
<dbReference type="GO" id="GO:0043813">
    <property type="term" value="F:phosphatidylinositol-3,5-bisphosphate 5-phosphatase activity"/>
    <property type="evidence" value="ECO:0007669"/>
    <property type="project" value="InterPro"/>
</dbReference>
<dbReference type="GO" id="GO:0046856">
    <property type="term" value="P:phosphatidylinositol dephosphorylation"/>
    <property type="evidence" value="ECO:0007669"/>
    <property type="project" value="InterPro"/>
</dbReference>
<keyword evidence="4" id="KW-1133">Transmembrane helix</keyword>
<feature type="domain" description="SAC" evidence="5">
    <location>
        <begin position="686"/>
        <end position="1071"/>
    </location>
</feature>
<feature type="transmembrane region" description="Helical" evidence="4">
    <location>
        <begin position="346"/>
        <end position="370"/>
    </location>
</feature>
<dbReference type="GO" id="GO:0012505">
    <property type="term" value="C:endomembrane system"/>
    <property type="evidence" value="ECO:0007669"/>
    <property type="project" value="UniProtKB-SubCell"/>
</dbReference>
<feature type="transmembrane region" description="Helical" evidence="4">
    <location>
        <begin position="153"/>
        <end position="171"/>
    </location>
</feature>
<proteinExistence type="predicted"/>
<dbReference type="PROSITE" id="PS50275">
    <property type="entry name" value="SAC"/>
    <property type="match status" value="1"/>
</dbReference>
<comment type="subcellular location">
    <subcellularLocation>
        <location evidence="1">Endomembrane system</location>
    </subcellularLocation>
</comment>
<dbReference type="GO" id="GO:0006488">
    <property type="term" value="P:dolichol-linked oligosaccharide biosynthetic process"/>
    <property type="evidence" value="ECO:0007669"/>
    <property type="project" value="InterPro"/>
</dbReference>
<evidence type="ECO:0000313" key="7">
    <source>
        <dbReference type="Proteomes" id="UP000629468"/>
    </source>
</evidence>
<dbReference type="InterPro" id="IPR043573">
    <property type="entry name" value="Fig4-like"/>
</dbReference>
<evidence type="ECO:0000313" key="6">
    <source>
        <dbReference type="EMBL" id="KAF7759754.1"/>
    </source>
</evidence>
<dbReference type="Pfam" id="PF04506">
    <property type="entry name" value="Rft-1"/>
    <property type="match status" value="1"/>
</dbReference>
<dbReference type="Proteomes" id="UP000629468">
    <property type="component" value="Unassembled WGS sequence"/>
</dbReference>
<comment type="caution">
    <text evidence="6">The sequence shown here is derived from an EMBL/GenBank/DDBJ whole genome shotgun (WGS) entry which is preliminary data.</text>
</comment>
<gene>
    <name evidence="6" type="ORF">Agabi119p4_11449</name>
</gene>
<evidence type="ECO:0000256" key="3">
    <source>
        <dbReference type="ARBA" id="ARBA00023136"/>
    </source>
</evidence>
<keyword evidence="3 4" id="KW-0472">Membrane</keyword>
<feature type="transmembrane region" description="Helical" evidence="4">
    <location>
        <begin position="116"/>
        <end position="133"/>
    </location>
</feature>
<feature type="transmembrane region" description="Helical" evidence="4">
    <location>
        <begin position="12"/>
        <end position="32"/>
    </location>
</feature>
<feature type="transmembrane region" description="Helical" evidence="4">
    <location>
        <begin position="177"/>
        <end position="200"/>
    </location>
</feature>
<feature type="transmembrane region" description="Helical" evidence="4">
    <location>
        <begin position="314"/>
        <end position="334"/>
    </location>
</feature>
<dbReference type="InterPro" id="IPR007594">
    <property type="entry name" value="RFT1"/>
</dbReference>
<reference evidence="6 7" key="1">
    <citation type="journal article" name="Sci. Rep.">
        <title>Telomere-to-telomere assembled and centromere annotated genomes of the two main subspecies of the button mushroom Agaricus bisporus reveal especially polymorphic chromosome ends.</title>
        <authorList>
            <person name="Sonnenberg A.S.M."/>
            <person name="Sedaghat-Telgerd N."/>
            <person name="Lavrijssen B."/>
            <person name="Ohm R.A."/>
            <person name="Hendrickx P.M."/>
            <person name="Scholtmeijer K."/>
            <person name="Baars J.J.P."/>
            <person name="van Peer A."/>
        </authorList>
    </citation>
    <scope>NUCLEOTIDE SEQUENCE [LARGE SCALE GENOMIC DNA]</scope>
    <source>
        <strain evidence="6 7">H119_p4</strain>
    </source>
</reference>
<dbReference type="GO" id="GO:0016020">
    <property type="term" value="C:membrane"/>
    <property type="evidence" value="ECO:0007669"/>
    <property type="project" value="InterPro"/>
</dbReference>
<accession>A0A8H7C197</accession>
<protein>
    <recommendedName>
        <fullName evidence="5">SAC domain-containing protein</fullName>
    </recommendedName>
</protein>